<dbReference type="Pfam" id="PF07760">
    <property type="entry name" value="DUF1616"/>
    <property type="match status" value="1"/>
</dbReference>
<keyword evidence="1" id="KW-0472">Membrane</keyword>
<keyword evidence="4" id="KW-1185">Reference proteome</keyword>
<comment type="caution">
    <text evidence="3">The sequence shown here is derived from an EMBL/GenBank/DDBJ whole genome shotgun (WGS) entry which is preliminary data.</text>
</comment>
<dbReference type="Proteomes" id="UP001596406">
    <property type="component" value="Unassembled WGS sequence"/>
</dbReference>
<dbReference type="EMBL" id="JBHSXM010000001">
    <property type="protein sequence ID" value="MFC6836139.1"/>
    <property type="molecule type" value="Genomic_DNA"/>
</dbReference>
<evidence type="ECO:0000256" key="1">
    <source>
        <dbReference type="SAM" id="Phobius"/>
    </source>
</evidence>
<dbReference type="RefSeq" id="WP_304447833.1">
    <property type="nucleotide sequence ID" value="NZ_JARRAH010000001.1"/>
</dbReference>
<feature type="transmembrane region" description="Helical" evidence="1">
    <location>
        <begin position="89"/>
        <end position="112"/>
    </location>
</feature>
<evidence type="ECO:0000313" key="4">
    <source>
        <dbReference type="Proteomes" id="UP001596406"/>
    </source>
</evidence>
<organism evidence="3 4">
    <name type="scientific">Halomarina ordinaria</name>
    <dbReference type="NCBI Taxonomy" id="3033939"/>
    <lineage>
        <taxon>Archaea</taxon>
        <taxon>Methanobacteriati</taxon>
        <taxon>Methanobacteriota</taxon>
        <taxon>Stenosarchaea group</taxon>
        <taxon>Halobacteria</taxon>
        <taxon>Halobacteriales</taxon>
        <taxon>Natronomonadaceae</taxon>
        <taxon>Halomarina</taxon>
    </lineage>
</organism>
<feature type="domain" description="DUF1616" evidence="2">
    <location>
        <begin position="27"/>
        <end position="325"/>
    </location>
</feature>
<feature type="transmembrane region" description="Helical" evidence="1">
    <location>
        <begin position="20"/>
        <end position="40"/>
    </location>
</feature>
<name>A0ABD5UBL4_9EURY</name>
<sequence length="330" mass="34905">MSAGNSLVEYVRRATVGVPLDIAGGVGYALVCFGAVSVFGGAGSPVLLAAVLPLLLFVPGYMVVAALFPWRDGLADDGPSSDLPLGHRLFYSFTASLVVAPLFVNVLVYATGGLDRDVLNAGLLVLVVCTAGVAAWRNRDRRAPRRLPLVGRWRNREESSLAPGTRAETAATVFMGVCVVLAAASVPAMLQFAPDGGGHSEYYLGTRGAGGELVAEGYPSEITPADGERLLVAVENHGEEPRTYTVLTRLQEVRTDGDSTRVVDECSMDVTGVTVPAADQRVISQELDPCASGEGLRVAFLFYENERSADAPASEADERLHVWVDATRAP</sequence>
<feature type="transmembrane region" description="Helical" evidence="1">
    <location>
        <begin position="118"/>
        <end position="136"/>
    </location>
</feature>
<evidence type="ECO:0000313" key="3">
    <source>
        <dbReference type="EMBL" id="MFC6836139.1"/>
    </source>
</evidence>
<evidence type="ECO:0000259" key="2">
    <source>
        <dbReference type="Pfam" id="PF07760"/>
    </source>
</evidence>
<feature type="transmembrane region" description="Helical" evidence="1">
    <location>
        <begin position="46"/>
        <end position="68"/>
    </location>
</feature>
<keyword evidence="1" id="KW-1133">Transmembrane helix</keyword>
<gene>
    <name evidence="3" type="ORF">ACFQHK_06415</name>
</gene>
<keyword evidence="1" id="KW-0812">Transmembrane</keyword>
<dbReference type="InterPro" id="IPR011674">
    <property type="entry name" value="DUF1616"/>
</dbReference>
<dbReference type="AlphaFoldDB" id="A0ABD5UBL4"/>
<accession>A0ABD5UBL4</accession>
<proteinExistence type="predicted"/>
<protein>
    <submittedName>
        <fullName evidence="3">DUF1616 domain-containing protein</fullName>
    </submittedName>
</protein>
<reference evidence="3 4" key="1">
    <citation type="journal article" date="2019" name="Int. J. Syst. Evol. Microbiol.">
        <title>The Global Catalogue of Microorganisms (GCM) 10K type strain sequencing project: providing services to taxonomists for standard genome sequencing and annotation.</title>
        <authorList>
            <consortium name="The Broad Institute Genomics Platform"/>
            <consortium name="The Broad Institute Genome Sequencing Center for Infectious Disease"/>
            <person name="Wu L."/>
            <person name="Ma J."/>
        </authorList>
    </citation>
    <scope>NUCLEOTIDE SEQUENCE [LARGE SCALE GENOMIC DNA]</scope>
    <source>
        <strain evidence="3 4">PSRA2</strain>
    </source>
</reference>